<dbReference type="WBParaSite" id="BTMF_0000899601-mRNA-1">
    <property type="protein sequence ID" value="BTMF_0000899601-mRNA-1"/>
    <property type="gene ID" value="BTMF_0000899601"/>
</dbReference>
<dbReference type="Pfam" id="PF01902">
    <property type="entry name" value="Diphthami_syn_2"/>
    <property type="match status" value="1"/>
</dbReference>
<comment type="similarity">
    <text evidence="2">Belongs to the Diphthine--ammonia ligase family.</text>
</comment>
<evidence type="ECO:0000313" key="13">
    <source>
        <dbReference type="WBParaSite" id="BTMF_0000899601-mRNA-1"/>
    </source>
</evidence>
<evidence type="ECO:0000256" key="3">
    <source>
        <dbReference type="ARBA" id="ARBA00012089"/>
    </source>
</evidence>
<dbReference type="PANTHER" id="PTHR12196:SF2">
    <property type="entry name" value="DIPHTHINE--AMMONIA LIGASE"/>
    <property type="match status" value="1"/>
</dbReference>
<feature type="domain" description="Diphthamide synthase" evidence="10">
    <location>
        <begin position="1"/>
        <end position="53"/>
    </location>
</feature>
<comment type="catalytic activity">
    <reaction evidence="9">
        <text>diphthine-[translation elongation factor 2] + NH4(+) + ATP = diphthamide-[translation elongation factor 2] + AMP + diphosphate + H(+)</text>
        <dbReference type="Rhea" id="RHEA:19753"/>
        <dbReference type="Rhea" id="RHEA-COMP:10172"/>
        <dbReference type="Rhea" id="RHEA-COMP:10174"/>
        <dbReference type="ChEBI" id="CHEBI:15378"/>
        <dbReference type="ChEBI" id="CHEBI:16692"/>
        <dbReference type="ChEBI" id="CHEBI:28938"/>
        <dbReference type="ChEBI" id="CHEBI:30616"/>
        <dbReference type="ChEBI" id="CHEBI:33019"/>
        <dbReference type="ChEBI" id="CHEBI:82696"/>
        <dbReference type="ChEBI" id="CHEBI:456215"/>
        <dbReference type="EC" id="6.3.1.14"/>
    </reaction>
</comment>
<dbReference type="AlphaFoldDB" id="A0A0R3QMR1"/>
<evidence type="ECO:0000256" key="2">
    <source>
        <dbReference type="ARBA" id="ARBA00008496"/>
    </source>
</evidence>
<evidence type="ECO:0000313" key="11">
    <source>
        <dbReference type="EMBL" id="VDO23361.1"/>
    </source>
</evidence>
<dbReference type="GO" id="GO:0017178">
    <property type="term" value="F:diphthine-ammonia ligase activity"/>
    <property type="evidence" value="ECO:0007669"/>
    <property type="project" value="UniProtKB-EC"/>
</dbReference>
<evidence type="ECO:0000256" key="1">
    <source>
        <dbReference type="ARBA" id="ARBA00005156"/>
    </source>
</evidence>
<keyword evidence="12" id="KW-1185">Reference proteome</keyword>
<comment type="pathway">
    <text evidence="1">Protein modification; peptidyl-diphthamide biosynthesis.</text>
</comment>
<protein>
    <recommendedName>
        <fullName evidence="4">Diphthine--ammonia ligase</fullName>
        <ecNumber evidence="3">6.3.1.14</ecNumber>
    </recommendedName>
    <alternativeName>
        <fullName evidence="6">ATP-binding domain-containing protein 4</fullName>
    </alternativeName>
    <alternativeName>
        <fullName evidence="5">Diphthamide synthase</fullName>
    </alternativeName>
    <alternativeName>
        <fullName evidence="7">Diphthamide synthetase</fullName>
    </alternativeName>
    <alternativeName>
        <fullName evidence="8">Protein DPH6 homolog</fullName>
    </alternativeName>
</protein>
<evidence type="ECO:0000256" key="5">
    <source>
        <dbReference type="ARBA" id="ARBA00029814"/>
    </source>
</evidence>
<dbReference type="EMBL" id="UZAG01015794">
    <property type="protein sequence ID" value="VDO23361.1"/>
    <property type="molecule type" value="Genomic_DNA"/>
</dbReference>
<evidence type="ECO:0000256" key="7">
    <source>
        <dbReference type="ARBA" id="ARBA00031552"/>
    </source>
</evidence>
<evidence type="ECO:0000256" key="9">
    <source>
        <dbReference type="ARBA" id="ARBA00048108"/>
    </source>
</evidence>
<dbReference type="InterPro" id="IPR002761">
    <property type="entry name" value="Diphthami_syn_dom"/>
</dbReference>
<evidence type="ECO:0000313" key="12">
    <source>
        <dbReference type="Proteomes" id="UP000280834"/>
    </source>
</evidence>
<evidence type="ECO:0000256" key="8">
    <source>
        <dbReference type="ARBA" id="ARBA00032849"/>
    </source>
</evidence>
<reference evidence="11 12" key="2">
    <citation type="submission" date="2018-11" db="EMBL/GenBank/DDBJ databases">
        <authorList>
            <consortium name="Pathogen Informatics"/>
        </authorList>
    </citation>
    <scope>NUCLEOTIDE SEQUENCE [LARGE SCALE GENOMIC DNA]</scope>
</reference>
<dbReference type="Proteomes" id="UP000280834">
    <property type="component" value="Unassembled WGS sequence"/>
</dbReference>
<dbReference type="SUPFAM" id="SSF52402">
    <property type="entry name" value="Adenine nucleotide alpha hydrolases-like"/>
    <property type="match status" value="1"/>
</dbReference>
<dbReference type="Gene3D" id="3.40.50.620">
    <property type="entry name" value="HUPs"/>
    <property type="match status" value="1"/>
</dbReference>
<organism evidence="13">
    <name type="scientific">Brugia timori</name>
    <dbReference type="NCBI Taxonomy" id="42155"/>
    <lineage>
        <taxon>Eukaryota</taxon>
        <taxon>Metazoa</taxon>
        <taxon>Ecdysozoa</taxon>
        <taxon>Nematoda</taxon>
        <taxon>Chromadorea</taxon>
        <taxon>Rhabditida</taxon>
        <taxon>Spirurina</taxon>
        <taxon>Spiruromorpha</taxon>
        <taxon>Filarioidea</taxon>
        <taxon>Onchocercidae</taxon>
        <taxon>Brugia</taxon>
    </lineage>
</organism>
<name>A0A0R3QMR1_9BILA</name>
<dbReference type="InterPro" id="IPR030662">
    <property type="entry name" value="DPH6/MJ0570"/>
</dbReference>
<evidence type="ECO:0000259" key="10">
    <source>
        <dbReference type="Pfam" id="PF01902"/>
    </source>
</evidence>
<dbReference type="STRING" id="42155.A0A0R3QMR1"/>
<dbReference type="UniPathway" id="UPA00559"/>
<accession>A0A0R3QMR1</accession>
<evidence type="ECO:0000256" key="4">
    <source>
        <dbReference type="ARBA" id="ARBA00018426"/>
    </source>
</evidence>
<reference evidence="13" key="1">
    <citation type="submission" date="2017-02" db="UniProtKB">
        <authorList>
            <consortium name="WormBaseParasite"/>
        </authorList>
    </citation>
    <scope>IDENTIFICATION</scope>
</reference>
<evidence type="ECO:0000256" key="6">
    <source>
        <dbReference type="ARBA" id="ARBA00031202"/>
    </source>
</evidence>
<sequence length="83" mass="9377">MKVVGLVSGGKDSCYSLMVCMRNGHDITCLANLHPPSDDEEEMDSYMYQCVAHKGVQVNSYPYFFSILFNQAIVLDLIRHLCN</sequence>
<proteinExistence type="inferred from homology"/>
<gene>
    <name evidence="11" type="ORF">BTMF_LOCUS7047</name>
</gene>
<dbReference type="InterPro" id="IPR014729">
    <property type="entry name" value="Rossmann-like_a/b/a_fold"/>
</dbReference>
<dbReference type="GO" id="GO:0017183">
    <property type="term" value="P:protein histidyl modification to diphthamide"/>
    <property type="evidence" value="ECO:0007669"/>
    <property type="project" value="UniProtKB-UniPathway"/>
</dbReference>
<dbReference type="PANTHER" id="PTHR12196">
    <property type="entry name" value="DOMAIN OF UNKNOWN FUNCTION 71 DUF71 -CONTAINING PROTEIN"/>
    <property type="match status" value="1"/>
</dbReference>
<dbReference type="EC" id="6.3.1.14" evidence="3"/>